<keyword evidence="6" id="KW-1133">Transmembrane helix</keyword>
<dbReference type="PANTHER" id="PTHR35008">
    <property type="entry name" value="BLL4482 PROTEIN-RELATED"/>
    <property type="match status" value="1"/>
</dbReference>
<dbReference type="InterPro" id="IPR051459">
    <property type="entry name" value="Cytochrome_c-type_DH"/>
</dbReference>
<evidence type="ECO:0000259" key="7">
    <source>
        <dbReference type="PROSITE" id="PS51007"/>
    </source>
</evidence>
<feature type="domain" description="Cytochrome c" evidence="7">
    <location>
        <begin position="101"/>
        <end position="198"/>
    </location>
</feature>
<sequence length="315" mass="34229">MHTMIRWINRLTQNGKFHPMWIVLAVTGVLIVAAIVLVPARYEGSKEPRQNVAATPRQLPAANLPEPDSGQHDLMQTPHGVQPVHFTPPSERDMPSGELGDMIKLGRNIFEHTQIYAKGLVGNGLNCVNCHLDAGRKADSAPLWAAYVMFPAYRSKNHKVNSFEDRLAGCFRFSMNGTAPEYNSKEMIALTSYSYWLAKGAPTGVELAGRGYPEPGNPPLPPDAQRGAAVFQANCAICHGADGQGSKVNGQYAFPPLWGNDSYNAGAGMHSVKNAAAFIKANMPLGKGNSLSLQESWDVAQFVNSHDRPADPRVK</sequence>
<keyword evidence="9" id="KW-1185">Reference proteome</keyword>
<evidence type="ECO:0000256" key="1">
    <source>
        <dbReference type="ARBA" id="ARBA00022617"/>
    </source>
</evidence>
<dbReference type="Gene3D" id="1.10.760.10">
    <property type="entry name" value="Cytochrome c-like domain"/>
    <property type="match status" value="2"/>
</dbReference>
<proteinExistence type="predicted"/>
<feature type="domain" description="Cytochrome c" evidence="7">
    <location>
        <begin position="222"/>
        <end position="307"/>
    </location>
</feature>
<accession>A0A512L6B6</accession>
<dbReference type="InterPro" id="IPR036909">
    <property type="entry name" value="Cyt_c-like_dom_sf"/>
</dbReference>
<dbReference type="InterPro" id="IPR009056">
    <property type="entry name" value="Cyt_c-like_dom"/>
</dbReference>
<dbReference type="GO" id="GO:0020037">
    <property type="term" value="F:heme binding"/>
    <property type="evidence" value="ECO:0007669"/>
    <property type="project" value="InterPro"/>
</dbReference>
<evidence type="ECO:0000313" key="8">
    <source>
        <dbReference type="EMBL" id="GEP30026.1"/>
    </source>
</evidence>
<dbReference type="PROSITE" id="PS51007">
    <property type="entry name" value="CYTC"/>
    <property type="match status" value="2"/>
</dbReference>
<evidence type="ECO:0000256" key="2">
    <source>
        <dbReference type="ARBA" id="ARBA00022723"/>
    </source>
</evidence>
<organism evidence="8 9">
    <name type="scientific">Sulfuriferula plumbiphila</name>
    <dbReference type="NCBI Taxonomy" id="171865"/>
    <lineage>
        <taxon>Bacteria</taxon>
        <taxon>Pseudomonadati</taxon>
        <taxon>Pseudomonadota</taxon>
        <taxon>Betaproteobacteria</taxon>
        <taxon>Nitrosomonadales</taxon>
        <taxon>Sulfuricellaceae</taxon>
        <taxon>Sulfuriferula</taxon>
    </lineage>
</organism>
<evidence type="ECO:0000256" key="3">
    <source>
        <dbReference type="ARBA" id="ARBA00023004"/>
    </source>
</evidence>
<evidence type="ECO:0000256" key="5">
    <source>
        <dbReference type="SAM" id="MobiDB-lite"/>
    </source>
</evidence>
<feature type="region of interest" description="Disordered" evidence="5">
    <location>
        <begin position="46"/>
        <end position="65"/>
    </location>
</feature>
<dbReference type="Pfam" id="PF13442">
    <property type="entry name" value="Cytochrome_CBB3"/>
    <property type="match status" value="1"/>
</dbReference>
<dbReference type="Proteomes" id="UP000321337">
    <property type="component" value="Unassembled WGS sequence"/>
</dbReference>
<reference evidence="8 9" key="1">
    <citation type="submission" date="2019-07" db="EMBL/GenBank/DDBJ databases">
        <title>Whole genome shotgun sequence of Thiobacillus plumbophilus NBRC 107929.</title>
        <authorList>
            <person name="Hosoyama A."/>
            <person name="Uohara A."/>
            <person name="Ohji S."/>
            <person name="Ichikawa N."/>
        </authorList>
    </citation>
    <scope>NUCLEOTIDE SEQUENCE [LARGE SCALE GENOMIC DNA]</scope>
    <source>
        <strain evidence="8 9">NBRC 107929</strain>
    </source>
</reference>
<dbReference type="EMBL" id="BKAD01000010">
    <property type="protein sequence ID" value="GEP30026.1"/>
    <property type="molecule type" value="Genomic_DNA"/>
</dbReference>
<keyword evidence="1 4" id="KW-0349">Heme</keyword>
<keyword evidence="6" id="KW-0812">Transmembrane</keyword>
<dbReference type="SUPFAM" id="SSF46626">
    <property type="entry name" value="Cytochrome c"/>
    <property type="match status" value="2"/>
</dbReference>
<dbReference type="PANTHER" id="PTHR35008:SF9">
    <property type="entry name" value="CYTOCHROME C DOMAIN-CONTAINING PROTEIN"/>
    <property type="match status" value="1"/>
</dbReference>
<feature type="transmembrane region" description="Helical" evidence="6">
    <location>
        <begin position="21"/>
        <end position="42"/>
    </location>
</feature>
<comment type="caution">
    <text evidence="8">The sequence shown here is derived from an EMBL/GenBank/DDBJ whole genome shotgun (WGS) entry which is preliminary data.</text>
</comment>
<evidence type="ECO:0000313" key="9">
    <source>
        <dbReference type="Proteomes" id="UP000321337"/>
    </source>
</evidence>
<gene>
    <name evidence="8" type="ORF">TPL01_11640</name>
</gene>
<keyword evidence="3 4" id="KW-0408">Iron</keyword>
<keyword evidence="2 4" id="KW-0479">Metal-binding</keyword>
<dbReference type="Pfam" id="PF21342">
    <property type="entry name" value="SoxA-TsdA_cyt-c"/>
    <property type="match status" value="1"/>
</dbReference>
<dbReference type="GO" id="GO:0046872">
    <property type="term" value="F:metal ion binding"/>
    <property type="evidence" value="ECO:0007669"/>
    <property type="project" value="UniProtKB-KW"/>
</dbReference>
<protein>
    <recommendedName>
        <fullName evidence="7">Cytochrome c domain-containing protein</fullName>
    </recommendedName>
</protein>
<evidence type="ECO:0000256" key="6">
    <source>
        <dbReference type="SAM" id="Phobius"/>
    </source>
</evidence>
<dbReference type="GO" id="GO:0009055">
    <property type="term" value="F:electron transfer activity"/>
    <property type="evidence" value="ECO:0007669"/>
    <property type="project" value="InterPro"/>
</dbReference>
<name>A0A512L6B6_9PROT</name>
<dbReference type="AlphaFoldDB" id="A0A512L6B6"/>
<keyword evidence="6" id="KW-0472">Membrane</keyword>
<evidence type="ECO:0000256" key="4">
    <source>
        <dbReference type="PROSITE-ProRule" id="PRU00433"/>
    </source>
</evidence>